<dbReference type="PANTHER" id="PTHR10985">
    <property type="entry name" value="BASIC HELIX-LOOP-HELIX TRANSCRIPTION FACTOR, HES-RELATED"/>
    <property type="match status" value="1"/>
</dbReference>
<dbReference type="PROSITE" id="PS51054">
    <property type="entry name" value="ORANGE"/>
    <property type="match status" value="1"/>
</dbReference>
<comment type="caution">
    <text evidence="9">The sequence shown here is derived from an EMBL/GenBank/DDBJ whole genome shotgun (WGS) entry which is preliminary data.</text>
</comment>
<keyword evidence="3" id="KW-0238">DNA-binding</keyword>
<dbReference type="SUPFAM" id="SSF158457">
    <property type="entry name" value="Orange domain-like"/>
    <property type="match status" value="1"/>
</dbReference>
<feature type="compositionally biased region" description="Low complexity" evidence="6">
    <location>
        <begin position="142"/>
        <end position="161"/>
    </location>
</feature>
<evidence type="ECO:0000256" key="4">
    <source>
        <dbReference type="ARBA" id="ARBA00023163"/>
    </source>
</evidence>
<dbReference type="OrthoDB" id="6371181at2759"/>
<feature type="region of interest" description="Disordered" evidence="6">
    <location>
        <begin position="87"/>
        <end position="109"/>
    </location>
</feature>
<evidence type="ECO:0000313" key="10">
    <source>
        <dbReference type="Proteomes" id="UP000051574"/>
    </source>
</evidence>
<evidence type="ECO:0000259" key="8">
    <source>
        <dbReference type="PROSITE" id="PS51054"/>
    </source>
</evidence>
<dbReference type="AlphaFoldDB" id="A0A0T6B0Z4"/>
<dbReference type="Pfam" id="PF07527">
    <property type="entry name" value="Hairy_orange"/>
    <property type="match status" value="1"/>
</dbReference>
<evidence type="ECO:0000256" key="5">
    <source>
        <dbReference type="ARBA" id="ARBA00023242"/>
    </source>
</evidence>
<feature type="compositionally biased region" description="Polar residues" evidence="6">
    <location>
        <begin position="87"/>
        <end position="105"/>
    </location>
</feature>
<dbReference type="SMART" id="SM00511">
    <property type="entry name" value="ORANGE"/>
    <property type="match status" value="1"/>
</dbReference>
<evidence type="ECO:0000256" key="3">
    <source>
        <dbReference type="ARBA" id="ARBA00023125"/>
    </source>
</evidence>
<sequence length="261" mass="29726">MNNCLADLSRLIPAEYLKKGRGRVEKTEIIEMAIKHMKHLQHLDHYRLGYQECMSETMRFLVEVEGRFPREPLCVRLLAHLQQHCDSLTKQSSPEEPTKVEPNNNHMEEPMPLIEKHHTEAYKYKTNIKLRFNQDLQHARRNSAASIENHSSSHSSPPSEICTRMSADNDSGQSDVTKGVAGGGGATVNTLRDNQNNFNVPVFVLHSKGTFYVPLSIDYQTLLPFLHDWDLLEVHSVLLHPVTINVSFPTGASRVNNYNYP</sequence>
<dbReference type="PROSITE" id="PS50888">
    <property type="entry name" value="BHLH"/>
    <property type="match status" value="1"/>
</dbReference>
<evidence type="ECO:0000256" key="2">
    <source>
        <dbReference type="ARBA" id="ARBA00023015"/>
    </source>
</evidence>
<protein>
    <submittedName>
        <fullName evidence="9">HLH domain containing protein</fullName>
    </submittedName>
</protein>
<keyword evidence="10" id="KW-1185">Reference proteome</keyword>
<feature type="region of interest" description="Disordered" evidence="6">
    <location>
        <begin position="139"/>
        <end position="181"/>
    </location>
</feature>
<name>A0A0T6B0Z4_9SCAR</name>
<dbReference type="GO" id="GO:0005634">
    <property type="term" value="C:nucleus"/>
    <property type="evidence" value="ECO:0007669"/>
    <property type="project" value="UniProtKB-SubCell"/>
</dbReference>
<dbReference type="InterPro" id="IPR036638">
    <property type="entry name" value="HLH_DNA-bd_sf"/>
</dbReference>
<dbReference type="GO" id="GO:0046983">
    <property type="term" value="F:protein dimerization activity"/>
    <property type="evidence" value="ECO:0007669"/>
    <property type="project" value="InterPro"/>
</dbReference>
<evidence type="ECO:0000259" key="7">
    <source>
        <dbReference type="PROSITE" id="PS50888"/>
    </source>
</evidence>
<dbReference type="Proteomes" id="UP000051574">
    <property type="component" value="Unassembled WGS sequence"/>
</dbReference>
<evidence type="ECO:0000256" key="1">
    <source>
        <dbReference type="ARBA" id="ARBA00004123"/>
    </source>
</evidence>
<keyword evidence="2" id="KW-0805">Transcription regulation</keyword>
<accession>A0A0T6B0Z4</accession>
<keyword evidence="5" id="KW-0539">Nucleus</keyword>
<dbReference type="InterPro" id="IPR003650">
    <property type="entry name" value="Orange_dom"/>
</dbReference>
<keyword evidence="4" id="KW-0804">Transcription</keyword>
<gene>
    <name evidence="9" type="ORF">AMK59_5405</name>
</gene>
<dbReference type="InterPro" id="IPR011598">
    <property type="entry name" value="bHLH_dom"/>
</dbReference>
<feature type="compositionally biased region" description="Polar residues" evidence="6">
    <location>
        <begin position="166"/>
        <end position="175"/>
    </location>
</feature>
<dbReference type="GO" id="GO:0006355">
    <property type="term" value="P:regulation of DNA-templated transcription"/>
    <property type="evidence" value="ECO:0007669"/>
    <property type="project" value="InterPro"/>
</dbReference>
<dbReference type="Pfam" id="PF00010">
    <property type="entry name" value="HLH"/>
    <property type="match status" value="1"/>
</dbReference>
<dbReference type="InterPro" id="IPR050370">
    <property type="entry name" value="HES_HEY"/>
</dbReference>
<dbReference type="SUPFAM" id="SSF47459">
    <property type="entry name" value="HLH, helix-loop-helix DNA-binding domain"/>
    <property type="match status" value="1"/>
</dbReference>
<reference evidence="9 10" key="1">
    <citation type="submission" date="2015-09" db="EMBL/GenBank/DDBJ databases">
        <title>Draft genome of the scarab beetle Oryctes borbonicus.</title>
        <authorList>
            <person name="Meyer J.M."/>
            <person name="Markov G.V."/>
            <person name="Baskaran P."/>
            <person name="Herrmann M."/>
            <person name="Sommer R.J."/>
            <person name="Roedelsperger C."/>
        </authorList>
    </citation>
    <scope>NUCLEOTIDE SEQUENCE [LARGE SCALE GENOMIC DNA]</scope>
    <source>
        <strain evidence="9">OB123</strain>
        <tissue evidence="9">Whole animal</tissue>
    </source>
</reference>
<dbReference type="Gene3D" id="6.10.250.980">
    <property type="match status" value="1"/>
</dbReference>
<organism evidence="9 10">
    <name type="scientific">Oryctes borbonicus</name>
    <dbReference type="NCBI Taxonomy" id="1629725"/>
    <lineage>
        <taxon>Eukaryota</taxon>
        <taxon>Metazoa</taxon>
        <taxon>Ecdysozoa</taxon>
        <taxon>Arthropoda</taxon>
        <taxon>Hexapoda</taxon>
        <taxon>Insecta</taxon>
        <taxon>Pterygota</taxon>
        <taxon>Neoptera</taxon>
        <taxon>Endopterygota</taxon>
        <taxon>Coleoptera</taxon>
        <taxon>Polyphaga</taxon>
        <taxon>Scarabaeiformia</taxon>
        <taxon>Scarabaeidae</taxon>
        <taxon>Dynastinae</taxon>
        <taxon>Oryctes</taxon>
    </lineage>
</organism>
<proteinExistence type="predicted"/>
<dbReference type="Gene3D" id="4.10.280.10">
    <property type="entry name" value="Helix-loop-helix DNA-binding domain"/>
    <property type="match status" value="1"/>
</dbReference>
<feature type="domain" description="BHLH" evidence="7">
    <location>
        <begin position="1"/>
        <end position="40"/>
    </location>
</feature>
<feature type="domain" description="Orange" evidence="8">
    <location>
        <begin position="46"/>
        <end position="81"/>
    </location>
</feature>
<dbReference type="GO" id="GO:0003677">
    <property type="term" value="F:DNA binding"/>
    <property type="evidence" value="ECO:0007669"/>
    <property type="project" value="UniProtKB-KW"/>
</dbReference>
<comment type="subcellular location">
    <subcellularLocation>
        <location evidence="1">Nucleus</location>
    </subcellularLocation>
</comment>
<dbReference type="EMBL" id="LJIG01016357">
    <property type="protein sequence ID" value="KRT80843.1"/>
    <property type="molecule type" value="Genomic_DNA"/>
</dbReference>
<evidence type="ECO:0000313" key="9">
    <source>
        <dbReference type="EMBL" id="KRT80843.1"/>
    </source>
</evidence>
<evidence type="ECO:0000256" key="6">
    <source>
        <dbReference type="SAM" id="MobiDB-lite"/>
    </source>
</evidence>